<feature type="non-terminal residue" evidence="2">
    <location>
        <position position="1"/>
    </location>
</feature>
<evidence type="ECO:0000256" key="1">
    <source>
        <dbReference type="SAM" id="MobiDB-lite"/>
    </source>
</evidence>
<feature type="region of interest" description="Disordered" evidence="1">
    <location>
        <begin position="125"/>
        <end position="175"/>
    </location>
</feature>
<proteinExistence type="predicted"/>
<feature type="compositionally biased region" description="Low complexity" evidence="1">
    <location>
        <begin position="160"/>
        <end position="175"/>
    </location>
</feature>
<evidence type="ECO:0000313" key="3">
    <source>
        <dbReference type="Proteomes" id="UP001642464"/>
    </source>
</evidence>
<comment type="caution">
    <text evidence="2">The sequence shown here is derived from an EMBL/GenBank/DDBJ whole genome shotgun (WGS) entry which is preliminary data.</text>
</comment>
<dbReference type="EMBL" id="CAXAMM010006256">
    <property type="protein sequence ID" value="CAK9010396.1"/>
    <property type="molecule type" value="Genomic_DNA"/>
</dbReference>
<organism evidence="2 3">
    <name type="scientific">Durusdinium trenchii</name>
    <dbReference type="NCBI Taxonomy" id="1381693"/>
    <lineage>
        <taxon>Eukaryota</taxon>
        <taxon>Sar</taxon>
        <taxon>Alveolata</taxon>
        <taxon>Dinophyceae</taxon>
        <taxon>Suessiales</taxon>
        <taxon>Symbiodiniaceae</taxon>
        <taxon>Durusdinium</taxon>
    </lineage>
</organism>
<name>A0ABP0J7R6_9DINO</name>
<reference evidence="2 3" key="1">
    <citation type="submission" date="2024-02" db="EMBL/GenBank/DDBJ databases">
        <authorList>
            <person name="Chen Y."/>
            <person name="Shah S."/>
            <person name="Dougan E. K."/>
            <person name="Thang M."/>
            <person name="Chan C."/>
        </authorList>
    </citation>
    <scope>NUCLEOTIDE SEQUENCE [LARGE SCALE GENOMIC DNA]</scope>
</reference>
<evidence type="ECO:0000313" key="2">
    <source>
        <dbReference type="EMBL" id="CAK9010396.1"/>
    </source>
</evidence>
<sequence>GEAATSASSGSDSQNLMLLELDMETMIFSAASCGLGFMAGRSLREASNEEGIDLLTQTASQVLSLERKGLLTAHFFPFGNLELRWGTSILHRSLIHGTMEILRSTSGGLRLVLCFSWPSGPRAIRRSTRESREGSPRHRESRDGRDERRGHGFNRQRLPTGRTGTAATGVGHSSL</sequence>
<accession>A0ABP0J7R6</accession>
<keyword evidence="3" id="KW-1185">Reference proteome</keyword>
<feature type="compositionally biased region" description="Basic and acidic residues" evidence="1">
    <location>
        <begin position="127"/>
        <end position="150"/>
    </location>
</feature>
<gene>
    <name evidence="2" type="ORF">SCF082_LOCUS10659</name>
</gene>
<protein>
    <submittedName>
        <fullName evidence="2">Uncharacterized protein</fullName>
    </submittedName>
</protein>
<dbReference type="Proteomes" id="UP001642464">
    <property type="component" value="Unassembled WGS sequence"/>
</dbReference>